<dbReference type="EC" id="4.1.1.5" evidence="4 9"/>
<dbReference type="GO" id="GO:0045151">
    <property type="term" value="P:acetoin biosynthetic process"/>
    <property type="evidence" value="ECO:0007669"/>
    <property type="project" value="UniProtKB-UniRule"/>
</dbReference>
<accession>A0A7W3PLX6</accession>
<keyword evidence="6 9" id="KW-0210">Decarboxylase</keyword>
<keyword evidence="11" id="KW-1185">Reference proteome</keyword>
<comment type="catalytic activity">
    <reaction evidence="1 9">
        <text>(2S)-2-acetolactate + H(+) = (R)-acetoin + CO2</text>
        <dbReference type="Rhea" id="RHEA:21580"/>
        <dbReference type="ChEBI" id="CHEBI:15378"/>
        <dbReference type="ChEBI" id="CHEBI:15686"/>
        <dbReference type="ChEBI" id="CHEBI:16526"/>
        <dbReference type="ChEBI" id="CHEBI:58476"/>
        <dbReference type="EC" id="4.1.1.5"/>
    </reaction>
</comment>
<evidence type="ECO:0000256" key="9">
    <source>
        <dbReference type="PIRNR" id="PIRNR001332"/>
    </source>
</evidence>
<dbReference type="GO" id="GO:0047605">
    <property type="term" value="F:acetolactate decarboxylase activity"/>
    <property type="evidence" value="ECO:0007669"/>
    <property type="project" value="UniProtKB-UniRule"/>
</dbReference>
<dbReference type="CDD" id="cd17299">
    <property type="entry name" value="acetolactate_decarboxylase"/>
    <property type="match status" value="1"/>
</dbReference>
<dbReference type="NCBIfam" id="TIGR01252">
    <property type="entry name" value="acetolac_decarb"/>
    <property type="match status" value="1"/>
</dbReference>
<keyword evidence="7 9" id="KW-0005">Acetoin biosynthesis</keyword>
<dbReference type="PANTHER" id="PTHR35524:SF1">
    <property type="entry name" value="ALPHA-ACETOLACTATE DECARBOXYLASE"/>
    <property type="match status" value="1"/>
</dbReference>
<name>A0A7W3PLX6_9MICO</name>
<dbReference type="Pfam" id="PF03306">
    <property type="entry name" value="AAL_decarboxy"/>
    <property type="match status" value="1"/>
</dbReference>
<keyword evidence="8 9" id="KW-0456">Lyase</keyword>
<proteinExistence type="inferred from homology"/>
<evidence type="ECO:0000313" key="10">
    <source>
        <dbReference type="EMBL" id="MBA8817020.1"/>
    </source>
</evidence>
<comment type="similarity">
    <text evidence="3 9">Belongs to the alpha-acetolactate decarboxylase family.</text>
</comment>
<dbReference type="AlphaFoldDB" id="A0A7W3PLX6"/>
<dbReference type="Proteomes" id="UP000526083">
    <property type="component" value="Unassembled WGS sequence"/>
</dbReference>
<dbReference type="UniPathway" id="UPA00626">
    <property type="reaction ID" value="UER00678"/>
</dbReference>
<evidence type="ECO:0000313" key="11">
    <source>
        <dbReference type="Proteomes" id="UP000526083"/>
    </source>
</evidence>
<evidence type="ECO:0000256" key="4">
    <source>
        <dbReference type="ARBA" id="ARBA00013204"/>
    </source>
</evidence>
<evidence type="ECO:0000256" key="1">
    <source>
        <dbReference type="ARBA" id="ARBA00001784"/>
    </source>
</evidence>
<evidence type="ECO:0000256" key="3">
    <source>
        <dbReference type="ARBA" id="ARBA00007106"/>
    </source>
</evidence>
<dbReference type="SUPFAM" id="SSF117856">
    <property type="entry name" value="AF0104/ALDC/Ptd012-like"/>
    <property type="match status" value="1"/>
</dbReference>
<dbReference type="PANTHER" id="PTHR35524">
    <property type="entry name" value="ALPHA-ACETOLACTATE DECARBOXYLASE"/>
    <property type="match status" value="1"/>
</dbReference>
<evidence type="ECO:0000256" key="2">
    <source>
        <dbReference type="ARBA" id="ARBA00005170"/>
    </source>
</evidence>
<dbReference type="RefSeq" id="WP_167045242.1">
    <property type="nucleotide sequence ID" value="NZ_JAAOZB010000001.1"/>
</dbReference>
<dbReference type="PIRSF" id="PIRSF001332">
    <property type="entry name" value="Acetolac_decarb"/>
    <property type="match status" value="1"/>
</dbReference>
<evidence type="ECO:0000256" key="5">
    <source>
        <dbReference type="ARBA" id="ARBA00020164"/>
    </source>
</evidence>
<protein>
    <recommendedName>
        <fullName evidence="5 9">Alpha-acetolactate decarboxylase</fullName>
        <ecNumber evidence="4 9">4.1.1.5</ecNumber>
    </recommendedName>
</protein>
<gene>
    <name evidence="10" type="ORF">FHX48_002114</name>
</gene>
<dbReference type="InterPro" id="IPR005128">
    <property type="entry name" value="Acetolactate_a_deCO2ase"/>
</dbReference>
<evidence type="ECO:0000256" key="6">
    <source>
        <dbReference type="ARBA" id="ARBA00022793"/>
    </source>
</evidence>
<dbReference type="EMBL" id="JACGWY010000004">
    <property type="protein sequence ID" value="MBA8817020.1"/>
    <property type="molecule type" value="Genomic_DNA"/>
</dbReference>
<sequence length="249" mass="27200">MTTEQTLTDAAVTQFAVLDALLAGAYESGVAVSRVRQLGDFGIGCCEHLGGEVIILDGDVFECTVDEAPDRMSDEQILPFVDVCHFASATVREVAGSDLAEFTRSVESALRSRNLFHAVRADGVFASVLVRVTERQEHPYRPLAEVTNGQIETLLTDVRGTLVGFWAPAIYQGITVAGLHIHFLADDRSVGGHVLDVTVDRAELGIAAYARFDLHLPSDDHFLRTELTHDEDHRIVTVEGGGKKEDEFH</sequence>
<evidence type="ECO:0000256" key="8">
    <source>
        <dbReference type="ARBA" id="ARBA00023239"/>
    </source>
</evidence>
<comment type="pathway">
    <text evidence="2 9">Polyol metabolism; (R,R)-butane-2,3-diol biosynthesis; (R,R)-butane-2,3-diol from pyruvate: step 2/3.</text>
</comment>
<organism evidence="10 11">
    <name type="scientific">Microbacterium halimionae</name>
    <dbReference type="NCBI Taxonomy" id="1526413"/>
    <lineage>
        <taxon>Bacteria</taxon>
        <taxon>Bacillati</taxon>
        <taxon>Actinomycetota</taxon>
        <taxon>Actinomycetes</taxon>
        <taxon>Micrococcales</taxon>
        <taxon>Microbacteriaceae</taxon>
        <taxon>Microbacterium</taxon>
    </lineage>
</organism>
<comment type="caution">
    <text evidence="10">The sequence shown here is derived from an EMBL/GenBank/DDBJ whole genome shotgun (WGS) entry which is preliminary data.</text>
</comment>
<evidence type="ECO:0000256" key="7">
    <source>
        <dbReference type="ARBA" id="ARBA00023061"/>
    </source>
</evidence>
<reference evidence="10 11" key="1">
    <citation type="submission" date="2020-07" db="EMBL/GenBank/DDBJ databases">
        <title>Sequencing the genomes of 1000 actinobacteria strains.</title>
        <authorList>
            <person name="Klenk H.-P."/>
        </authorList>
    </citation>
    <scope>NUCLEOTIDE SEQUENCE [LARGE SCALE GENOMIC DNA]</scope>
    <source>
        <strain evidence="10 11">DSM 27576</strain>
    </source>
</reference>
<dbReference type="Gene3D" id="3.30.1330.80">
    <property type="entry name" value="Hypothetical protein, similar to alpha- acetolactate decarboxylase, domain 2"/>
    <property type="match status" value="2"/>
</dbReference>